<keyword evidence="3" id="KW-1185">Reference proteome</keyword>
<gene>
    <name evidence="2" type="ORF">TRAPUB_8486</name>
</gene>
<accession>A0A1M2W567</accession>
<organism evidence="2 3">
    <name type="scientific">Trametes pubescens</name>
    <name type="common">White-rot fungus</name>
    <dbReference type="NCBI Taxonomy" id="154538"/>
    <lineage>
        <taxon>Eukaryota</taxon>
        <taxon>Fungi</taxon>
        <taxon>Dikarya</taxon>
        <taxon>Basidiomycota</taxon>
        <taxon>Agaricomycotina</taxon>
        <taxon>Agaricomycetes</taxon>
        <taxon>Polyporales</taxon>
        <taxon>Polyporaceae</taxon>
        <taxon>Trametes</taxon>
    </lineage>
</organism>
<reference evidence="2 3" key="1">
    <citation type="submission" date="2016-10" db="EMBL/GenBank/DDBJ databases">
        <title>Genome sequence of the basidiomycete white-rot fungus Trametes pubescens.</title>
        <authorList>
            <person name="Makela M.R."/>
            <person name="Granchi Z."/>
            <person name="Peng M."/>
            <person name="De Vries R.P."/>
            <person name="Grigoriev I."/>
            <person name="Riley R."/>
            <person name="Hilden K."/>
        </authorList>
    </citation>
    <scope>NUCLEOTIDE SEQUENCE [LARGE SCALE GENOMIC DNA]</scope>
    <source>
        <strain evidence="2 3">FBCC735</strain>
    </source>
</reference>
<feature type="region of interest" description="Disordered" evidence="1">
    <location>
        <begin position="15"/>
        <end position="51"/>
    </location>
</feature>
<dbReference type="AlphaFoldDB" id="A0A1M2W567"/>
<sequence>MSDSSLVQAYDILSPETHHPDLAPHPGATQLAESEGSNVPQRTRNTPVTSTGPVAAMIETYDDMAAVLDGLEADVIEFLQRFSTAGRAVINSNDGWTEAIARYIRDSGARHRKVIREDLCRASAEARDGHILGGLESAVAAVTMMSADIRCHLAEADAMLEKLPSRIPLSKQDDLRIQLNLVREGLTSFDADEASVRSQLNELRPSIQVLSFPETWALDPRNSILEDMEEFAEEFSSVYVDATVLAARQAHALAVIQVCGFTSVNTCRAPIYYQGELDNATGALFMDTPFRRFAVAELVAALPGNIHLRGIIATISERQVEINQHLVQATRNLRNIY</sequence>
<evidence type="ECO:0000256" key="1">
    <source>
        <dbReference type="SAM" id="MobiDB-lite"/>
    </source>
</evidence>
<evidence type="ECO:0000313" key="2">
    <source>
        <dbReference type="EMBL" id="OJT14956.1"/>
    </source>
</evidence>
<comment type="caution">
    <text evidence="2">The sequence shown here is derived from an EMBL/GenBank/DDBJ whole genome shotgun (WGS) entry which is preliminary data.</text>
</comment>
<dbReference type="OrthoDB" id="2756465at2759"/>
<dbReference type="Proteomes" id="UP000184267">
    <property type="component" value="Unassembled WGS sequence"/>
</dbReference>
<evidence type="ECO:0000313" key="3">
    <source>
        <dbReference type="Proteomes" id="UP000184267"/>
    </source>
</evidence>
<dbReference type="EMBL" id="MNAD01000216">
    <property type="protein sequence ID" value="OJT14956.1"/>
    <property type="molecule type" value="Genomic_DNA"/>
</dbReference>
<proteinExistence type="predicted"/>
<protein>
    <submittedName>
        <fullName evidence="2">Uncharacterized protein</fullName>
    </submittedName>
</protein>
<name>A0A1M2W567_TRAPU</name>
<feature type="compositionally biased region" description="Polar residues" evidence="1">
    <location>
        <begin position="31"/>
        <end position="51"/>
    </location>
</feature>